<dbReference type="AlphaFoldDB" id="A0A7S1P8I6"/>
<evidence type="ECO:0000313" key="2">
    <source>
        <dbReference type="EMBL" id="CAD9065788.1"/>
    </source>
</evidence>
<evidence type="ECO:0000256" key="1">
    <source>
        <dbReference type="SAM" id="MobiDB-lite"/>
    </source>
</evidence>
<reference evidence="2" key="1">
    <citation type="submission" date="2021-01" db="EMBL/GenBank/DDBJ databases">
        <authorList>
            <person name="Corre E."/>
            <person name="Pelletier E."/>
            <person name="Niang G."/>
            <person name="Scheremetjew M."/>
            <person name="Finn R."/>
            <person name="Kale V."/>
            <person name="Holt S."/>
            <person name="Cochrane G."/>
            <person name="Meng A."/>
            <person name="Brown T."/>
            <person name="Cohen L."/>
        </authorList>
    </citation>
    <scope>NUCLEOTIDE SEQUENCE</scope>
    <source>
        <strain evidence="2">CCMP3346</strain>
    </source>
</reference>
<gene>
    <name evidence="2" type="ORF">VBRA1451_LOCUS20859</name>
</gene>
<feature type="region of interest" description="Disordered" evidence="1">
    <location>
        <begin position="144"/>
        <end position="202"/>
    </location>
</feature>
<name>A0A7S1P8I6_9ALVE</name>
<feature type="compositionally biased region" description="Basic residues" evidence="1">
    <location>
        <begin position="192"/>
        <end position="202"/>
    </location>
</feature>
<accession>A0A7S1P8I6</accession>
<proteinExistence type="predicted"/>
<protein>
    <submittedName>
        <fullName evidence="2">Uncharacterized protein</fullName>
    </submittedName>
</protein>
<organism evidence="2">
    <name type="scientific">Vitrella brassicaformis</name>
    <dbReference type="NCBI Taxonomy" id="1169539"/>
    <lineage>
        <taxon>Eukaryota</taxon>
        <taxon>Sar</taxon>
        <taxon>Alveolata</taxon>
        <taxon>Colpodellida</taxon>
        <taxon>Vitrellaceae</taxon>
        <taxon>Vitrella</taxon>
    </lineage>
</organism>
<dbReference type="EMBL" id="HBGB01035363">
    <property type="protein sequence ID" value="CAD9065788.1"/>
    <property type="molecule type" value="Transcribed_RNA"/>
</dbReference>
<sequence length="202" mass="21594">MESQASPSIMTGPVATEYPMPMNAEAHPYLHPLSHIVKRRYIHRSGGSVAAGCVVSKRDETECVSFTSIGGTSALFSGIQSCMHTSSDPLSMSLPPFFPPSDVHDPSPFMPPASNSPYGAKSPDRHARAHSAVFDSVAEVAHSGQANHGTGGDGDAFFESPSKGPPGEEANRAYGLPTATLRVPDYAYPSPNHHHHHNHHHR</sequence>